<organism evidence="1 2">
    <name type="scientific">Diploptera punctata</name>
    <name type="common">Pacific beetle cockroach</name>
    <dbReference type="NCBI Taxonomy" id="6984"/>
    <lineage>
        <taxon>Eukaryota</taxon>
        <taxon>Metazoa</taxon>
        <taxon>Ecdysozoa</taxon>
        <taxon>Arthropoda</taxon>
        <taxon>Hexapoda</taxon>
        <taxon>Insecta</taxon>
        <taxon>Pterygota</taxon>
        <taxon>Neoptera</taxon>
        <taxon>Polyneoptera</taxon>
        <taxon>Dictyoptera</taxon>
        <taxon>Blattodea</taxon>
        <taxon>Blaberoidea</taxon>
        <taxon>Blaberidae</taxon>
        <taxon>Diplopterinae</taxon>
        <taxon>Diploptera</taxon>
    </lineage>
</organism>
<comment type="caution">
    <text evidence="1">The sequence shown here is derived from an EMBL/GenBank/DDBJ whole genome shotgun (WGS) entry which is preliminary data.</text>
</comment>
<sequence>MILDPTIRFETHSGQPEKVDCEKKAVYEPTIDYYKDKYQLDNSITVTGLMIGARGTIPAFLAKFWNSLDLDRMYLSKIAIVAIRGSISILRNHIYKICAL</sequence>
<evidence type="ECO:0000313" key="2">
    <source>
        <dbReference type="Proteomes" id="UP001233999"/>
    </source>
</evidence>
<dbReference type="AlphaFoldDB" id="A0AAD8ESA9"/>
<evidence type="ECO:0000313" key="1">
    <source>
        <dbReference type="EMBL" id="KAJ9599922.1"/>
    </source>
</evidence>
<accession>A0AAD8ESA9</accession>
<reference evidence="1" key="1">
    <citation type="journal article" date="2023" name="IScience">
        <title>Live-bearing cockroach genome reveals convergent evolutionary mechanisms linked to viviparity in insects and beyond.</title>
        <authorList>
            <person name="Fouks B."/>
            <person name="Harrison M.C."/>
            <person name="Mikhailova A.A."/>
            <person name="Marchal E."/>
            <person name="English S."/>
            <person name="Carruthers M."/>
            <person name="Jennings E.C."/>
            <person name="Chiamaka E.L."/>
            <person name="Frigard R.A."/>
            <person name="Pippel M."/>
            <person name="Attardo G.M."/>
            <person name="Benoit J.B."/>
            <person name="Bornberg-Bauer E."/>
            <person name="Tobe S.S."/>
        </authorList>
    </citation>
    <scope>NUCLEOTIDE SEQUENCE</scope>
    <source>
        <strain evidence="1">Stay&amp;Tobe</strain>
    </source>
</reference>
<reference evidence="1" key="2">
    <citation type="submission" date="2023-05" db="EMBL/GenBank/DDBJ databases">
        <authorList>
            <person name="Fouks B."/>
        </authorList>
    </citation>
    <scope>NUCLEOTIDE SEQUENCE</scope>
    <source>
        <strain evidence="1">Stay&amp;Tobe</strain>
        <tissue evidence="1">Testes</tissue>
    </source>
</reference>
<protein>
    <submittedName>
        <fullName evidence="1">Uncharacterized protein</fullName>
    </submittedName>
</protein>
<keyword evidence="2" id="KW-1185">Reference proteome</keyword>
<proteinExistence type="predicted"/>
<dbReference type="Proteomes" id="UP001233999">
    <property type="component" value="Unassembled WGS sequence"/>
</dbReference>
<name>A0AAD8ESA9_DIPPU</name>
<gene>
    <name evidence="1" type="ORF">L9F63_009750</name>
</gene>
<dbReference type="EMBL" id="JASPKZ010000463">
    <property type="protein sequence ID" value="KAJ9599922.1"/>
    <property type="molecule type" value="Genomic_DNA"/>
</dbReference>